<accession>A0A0F9DHI9</accession>
<name>A0A0F9DHI9_9ZZZZ</name>
<reference evidence="1" key="1">
    <citation type="journal article" date="2015" name="Nature">
        <title>Complex archaea that bridge the gap between prokaryotes and eukaryotes.</title>
        <authorList>
            <person name="Spang A."/>
            <person name="Saw J.H."/>
            <person name="Jorgensen S.L."/>
            <person name="Zaremba-Niedzwiedzka K."/>
            <person name="Martijn J."/>
            <person name="Lind A.E."/>
            <person name="van Eijk R."/>
            <person name="Schleper C."/>
            <person name="Guy L."/>
            <person name="Ettema T.J."/>
        </authorList>
    </citation>
    <scope>NUCLEOTIDE SEQUENCE</scope>
</reference>
<dbReference type="PANTHER" id="PTHR43664:SF1">
    <property type="entry name" value="BETA-METHYLMALYL-COA DEHYDRATASE"/>
    <property type="match status" value="1"/>
</dbReference>
<dbReference type="InterPro" id="IPR052342">
    <property type="entry name" value="MCH/BMMD"/>
</dbReference>
<dbReference type="PANTHER" id="PTHR43664">
    <property type="entry name" value="MONOAMINE OXIDASE-RELATED"/>
    <property type="match status" value="1"/>
</dbReference>
<organism evidence="1">
    <name type="scientific">marine sediment metagenome</name>
    <dbReference type="NCBI Taxonomy" id="412755"/>
    <lineage>
        <taxon>unclassified sequences</taxon>
        <taxon>metagenomes</taxon>
        <taxon>ecological metagenomes</taxon>
    </lineage>
</organism>
<gene>
    <name evidence="1" type="ORF">LCGC14_2198000</name>
</gene>
<dbReference type="AlphaFoldDB" id="A0A0F9DHI9"/>
<dbReference type="InterPro" id="IPR029069">
    <property type="entry name" value="HotDog_dom_sf"/>
</dbReference>
<sequence>GGHVISLARALSFNGLANAQMIVGLNAGAHANPCFAGDTVRAWSEVLDHAETAAPGVGAIRLRLVAVRDGAAQADRHRLKTDEGRYLPHVLLDLDYWAVMPI</sequence>
<evidence type="ECO:0000313" key="1">
    <source>
        <dbReference type="EMBL" id="KKL61173.1"/>
    </source>
</evidence>
<dbReference type="SUPFAM" id="SSF54637">
    <property type="entry name" value="Thioesterase/thiol ester dehydrase-isomerase"/>
    <property type="match status" value="1"/>
</dbReference>
<feature type="non-terminal residue" evidence="1">
    <location>
        <position position="1"/>
    </location>
</feature>
<proteinExistence type="predicted"/>
<dbReference type="Gene3D" id="3.10.129.10">
    <property type="entry name" value="Hotdog Thioesterase"/>
    <property type="match status" value="1"/>
</dbReference>
<dbReference type="EMBL" id="LAZR01028900">
    <property type="protein sequence ID" value="KKL61173.1"/>
    <property type="molecule type" value="Genomic_DNA"/>
</dbReference>
<comment type="caution">
    <text evidence="1">The sequence shown here is derived from an EMBL/GenBank/DDBJ whole genome shotgun (WGS) entry which is preliminary data.</text>
</comment>
<protein>
    <submittedName>
        <fullName evidence="1">Uncharacterized protein</fullName>
    </submittedName>
</protein>